<dbReference type="InterPro" id="IPR013149">
    <property type="entry name" value="ADH-like_C"/>
</dbReference>
<evidence type="ECO:0000256" key="5">
    <source>
        <dbReference type="ARBA" id="ARBA00037678"/>
    </source>
</evidence>
<gene>
    <name evidence="13" type="ORF">OG398_07515</name>
</gene>
<keyword evidence="4" id="KW-0560">Oxidoreductase</keyword>
<evidence type="ECO:0000256" key="4">
    <source>
        <dbReference type="ARBA" id="ARBA00023002"/>
    </source>
</evidence>
<dbReference type="PANTHER" id="PTHR43401">
    <property type="entry name" value="L-THREONINE 3-DEHYDROGENASE"/>
    <property type="match status" value="1"/>
</dbReference>
<dbReference type="EC" id="1.1.1.329" evidence="8"/>
<dbReference type="GO" id="GO:0016491">
    <property type="term" value="F:oxidoreductase activity"/>
    <property type="evidence" value="ECO:0007669"/>
    <property type="project" value="UniProtKB-KW"/>
</dbReference>
<reference evidence="13" key="1">
    <citation type="submission" date="2022-10" db="EMBL/GenBank/DDBJ databases">
        <title>The complete genomes of actinobacterial strains from the NBC collection.</title>
        <authorList>
            <person name="Joergensen T.S."/>
            <person name="Alvarez Arevalo M."/>
            <person name="Sterndorff E.B."/>
            <person name="Faurdal D."/>
            <person name="Vuksanovic O."/>
            <person name="Mourched A.-S."/>
            <person name="Charusanti P."/>
            <person name="Shaw S."/>
            <person name="Blin K."/>
            <person name="Weber T."/>
        </authorList>
    </citation>
    <scope>NUCLEOTIDE SEQUENCE</scope>
    <source>
        <strain evidence="13">NBC_00008</strain>
    </source>
</reference>
<evidence type="ECO:0000259" key="12">
    <source>
        <dbReference type="SMART" id="SM00829"/>
    </source>
</evidence>
<evidence type="ECO:0000256" key="9">
    <source>
        <dbReference type="ARBA" id="ARBA00039387"/>
    </source>
</evidence>
<dbReference type="InterPro" id="IPR036291">
    <property type="entry name" value="NAD(P)-bd_dom_sf"/>
</dbReference>
<comment type="catalytic activity">
    <reaction evidence="11">
        <text>2-deoxy-scyllo-inosamine + NADP(+) = 3-amino-2,3-dideoxy-scyllo-inosose + NADPH + H(+)</text>
        <dbReference type="Rhea" id="RHEA:33879"/>
        <dbReference type="ChEBI" id="CHEBI:15378"/>
        <dbReference type="ChEBI" id="CHEBI:57783"/>
        <dbReference type="ChEBI" id="CHEBI:58349"/>
        <dbReference type="ChEBI" id="CHEBI:65002"/>
        <dbReference type="ChEBI" id="CHEBI:65003"/>
        <dbReference type="EC" id="1.1.1.329"/>
    </reaction>
</comment>
<evidence type="ECO:0000256" key="3">
    <source>
        <dbReference type="ARBA" id="ARBA00022833"/>
    </source>
</evidence>
<evidence type="ECO:0000256" key="11">
    <source>
        <dbReference type="ARBA" id="ARBA00049085"/>
    </source>
</evidence>
<evidence type="ECO:0000256" key="1">
    <source>
        <dbReference type="ARBA" id="ARBA00001947"/>
    </source>
</evidence>
<accession>A0AAU2VKU5</accession>
<protein>
    <recommendedName>
        <fullName evidence="9">2-deoxy-scyllo-inosamine dehydrogenase</fullName>
        <ecNumber evidence="8">1.1.1.329</ecNumber>
    </recommendedName>
</protein>
<dbReference type="AlphaFoldDB" id="A0AAU2VKU5"/>
<evidence type="ECO:0000256" key="6">
    <source>
        <dbReference type="ARBA" id="ARBA00037908"/>
    </source>
</evidence>
<evidence type="ECO:0000256" key="10">
    <source>
        <dbReference type="ARBA" id="ARBA00048685"/>
    </source>
</evidence>
<sequence>MPDRMNLVEITGRRQARVTRRSMPQVGRDYALIKVMAAPMCNEYVAYSEGVYLERNRPDSLGHEMAGEVVQAPAESALTPGDRVVALCGYPCGRCEWCRRGYYSHCPATEDPREVCGSETGECGFAQYAVKPAWMLEPVPDDLSYSHAAMACCGLGPTFGAMERMRVRPGDTVLVTGLGAVGLGGVINAKARGARVVGAVRSAFRRELAEKLGCDHVIGPSLDEVLAVTGGRGADHVIECSGQPVYHRLALASVARMGQVAFLAEPGRLDLSIDEDLVQRGVTLLGSLDINRNDVARLLNVVRDVRGLLDLYITHRLPLDRVAEAFEEQASHRTGKVVLFPHNDEVAA</sequence>
<dbReference type="EMBL" id="CP108313">
    <property type="protein sequence ID" value="WTW68124.1"/>
    <property type="molecule type" value="Genomic_DNA"/>
</dbReference>
<comment type="function">
    <text evidence="5">Catalyzes the oxidation of 2-deoxy-scyllo-inosamine (DOIA) with NAD(+) or NADP(+), forming 3-amino-2,3-dideoxy-scyllo-inosose (amino-DOI).</text>
</comment>
<dbReference type="GO" id="GO:0046872">
    <property type="term" value="F:metal ion binding"/>
    <property type="evidence" value="ECO:0007669"/>
    <property type="project" value="UniProtKB-KW"/>
</dbReference>
<keyword evidence="3" id="KW-0862">Zinc</keyword>
<dbReference type="SUPFAM" id="SSF50129">
    <property type="entry name" value="GroES-like"/>
    <property type="match status" value="1"/>
</dbReference>
<dbReference type="Pfam" id="PF00107">
    <property type="entry name" value="ADH_zinc_N"/>
    <property type="match status" value="1"/>
</dbReference>
<dbReference type="SMART" id="SM00829">
    <property type="entry name" value="PKS_ER"/>
    <property type="match status" value="1"/>
</dbReference>
<dbReference type="InterPro" id="IPR020843">
    <property type="entry name" value="ER"/>
</dbReference>
<dbReference type="InterPro" id="IPR013154">
    <property type="entry name" value="ADH-like_N"/>
</dbReference>
<keyword evidence="2" id="KW-0479">Metal-binding</keyword>
<dbReference type="InterPro" id="IPR050129">
    <property type="entry name" value="Zn_alcohol_dh"/>
</dbReference>
<name>A0AAU2VKU5_9ACTN</name>
<proteinExistence type="inferred from homology"/>
<evidence type="ECO:0000256" key="8">
    <source>
        <dbReference type="ARBA" id="ARBA00039102"/>
    </source>
</evidence>
<dbReference type="PANTHER" id="PTHR43401:SF2">
    <property type="entry name" value="L-THREONINE 3-DEHYDROGENASE"/>
    <property type="match status" value="1"/>
</dbReference>
<evidence type="ECO:0000256" key="7">
    <source>
        <dbReference type="ARBA" id="ARBA00038004"/>
    </source>
</evidence>
<dbReference type="Gene3D" id="3.90.180.10">
    <property type="entry name" value="Medium-chain alcohol dehydrogenases, catalytic domain"/>
    <property type="match status" value="1"/>
</dbReference>
<comment type="similarity">
    <text evidence="7">Belongs to the zinc-containing alcohol dehydrogenase family. DOIA dehydrogenase subfamily.</text>
</comment>
<comment type="cofactor">
    <cofactor evidence="1">
        <name>Zn(2+)</name>
        <dbReference type="ChEBI" id="CHEBI:29105"/>
    </cofactor>
</comment>
<dbReference type="Pfam" id="PF08240">
    <property type="entry name" value="ADH_N"/>
    <property type="match status" value="1"/>
</dbReference>
<evidence type="ECO:0000256" key="2">
    <source>
        <dbReference type="ARBA" id="ARBA00022723"/>
    </source>
</evidence>
<evidence type="ECO:0000313" key="13">
    <source>
        <dbReference type="EMBL" id="WTW68124.1"/>
    </source>
</evidence>
<feature type="domain" description="Enoyl reductase (ER)" evidence="12">
    <location>
        <begin position="12"/>
        <end position="339"/>
    </location>
</feature>
<comment type="catalytic activity">
    <reaction evidence="10">
        <text>2-deoxy-scyllo-inosamine + NAD(+) = 3-amino-2,3-dideoxy-scyllo-inosose + NADH + H(+)</text>
        <dbReference type="Rhea" id="RHEA:33883"/>
        <dbReference type="ChEBI" id="CHEBI:15378"/>
        <dbReference type="ChEBI" id="CHEBI:57540"/>
        <dbReference type="ChEBI" id="CHEBI:57945"/>
        <dbReference type="ChEBI" id="CHEBI:65002"/>
        <dbReference type="ChEBI" id="CHEBI:65003"/>
        <dbReference type="EC" id="1.1.1.329"/>
    </reaction>
</comment>
<organism evidence="13">
    <name type="scientific">Streptomyces sp. NBC_00008</name>
    <dbReference type="NCBI Taxonomy" id="2903610"/>
    <lineage>
        <taxon>Bacteria</taxon>
        <taxon>Bacillati</taxon>
        <taxon>Actinomycetota</taxon>
        <taxon>Actinomycetes</taxon>
        <taxon>Kitasatosporales</taxon>
        <taxon>Streptomycetaceae</taxon>
        <taxon>Streptomyces</taxon>
    </lineage>
</organism>
<dbReference type="InterPro" id="IPR011032">
    <property type="entry name" value="GroES-like_sf"/>
</dbReference>
<dbReference type="SUPFAM" id="SSF51735">
    <property type="entry name" value="NAD(P)-binding Rossmann-fold domains"/>
    <property type="match status" value="1"/>
</dbReference>
<comment type="pathway">
    <text evidence="6">Metabolic intermediate biosynthesis; 2-deoxystreptamine biosynthesis; 2-deoxystreptamine from D-glucose 6-phosphate: step 3/4.</text>
</comment>